<sequence>VKPEKFQSLEEARHALIKLLQEWVKSNKNSISDNSGVVRLEVSVVMAHPLEWLTLQDCFQKVYWENRTQKEQFAGIGAALEIADGKDGYENILLAISKILQDSPETVRFYGGMRFDATATISPEWQTWGTAHFTLPLVELSTVDDNVTLACNIYLVENADSKLQQLQNLLQSLRTEDITIPDNPLIQLERHDLPEYRQWCSLVEQGLKNISTGKLNKVVLARAAVFSLARDYDPNELLLQLRRQAPQAFHFCFQLAPHQAFLGITPELLYRRSGTQIESEAIASTRPRGQTLEDDERLATELRESEKEQREHLMVLERMERLLQQFCKQTERLSYLERLQLRHVQHLQSRVQGILLPDVDDSDLLPTFHPTPAVSGTPDPEARALIRELEPFDRGWYAGPVGWIKRGQAEFAVGIRSGLLCGRTLRIYTGAGIVEGSVPEEEWREIEVKLQSWQSLLGRS</sequence>
<gene>
    <name evidence="7" type="ORF">METZ01_LOCUS24013</name>
</gene>
<dbReference type="HAMAP" id="MF_01935">
    <property type="entry name" value="MenF"/>
    <property type="match status" value="1"/>
</dbReference>
<proteinExistence type="inferred from homology"/>
<keyword evidence="5" id="KW-0413">Isomerase</keyword>
<evidence type="ECO:0000256" key="3">
    <source>
        <dbReference type="ARBA" id="ARBA00012824"/>
    </source>
</evidence>
<name>A0A381PYS9_9ZZZZ</name>
<evidence type="ECO:0000256" key="1">
    <source>
        <dbReference type="ARBA" id="ARBA00000799"/>
    </source>
</evidence>
<dbReference type="EMBL" id="UINC01001113">
    <property type="protein sequence ID" value="SUZ71159.1"/>
    <property type="molecule type" value="Genomic_DNA"/>
</dbReference>
<evidence type="ECO:0000256" key="4">
    <source>
        <dbReference type="ARBA" id="ARBA00022842"/>
    </source>
</evidence>
<comment type="similarity">
    <text evidence="2">Belongs to the isochorismate synthase family.</text>
</comment>
<dbReference type="InterPro" id="IPR044250">
    <property type="entry name" value="MenF-like"/>
</dbReference>
<evidence type="ECO:0000256" key="2">
    <source>
        <dbReference type="ARBA" id="ARBA00005297"/>
    </source>
</evidence>
<feature type="non-terminal residue" evidence="7">
    <location>
        <position position="1"/>
    </location>
</feature>
<dbReference type="InterPro" id="IPR005801">
    <property type="entry name" value="ADC_synthase"/>
</dbReference>
<keyword evidence="4" id="KW-0460">Magnesium</keyword>
<feature type="domain" description="Chorismate-utilising enzyme C-terminal" evidence="6">
    <location>
        <begin position="197"/>
        <end position="449"/>
    </location>
</feature>
<dbReference type="Pfam" id="PF00425">
    <property type="entry name" value="Chorismate_bind"/>
    <property type="match status" value="1"/>
</dbReference>
<dbReference type="InterPro" id="IPR019999">
    <property type="entry name" value="Anth_synth_I-like"/>
</dbReference>
<dbReference type="InterPro" id="IPR004561">
    <property type="entry name" value="IsoChor_synthase"/>
</dbReference>
<comment type="catalytic activity">
    <reaction evidence="1">
        <text>chorismate = isochorismate</text>
        <dbReference type="Rhea" id="RHEA:18985"/>
        <dbReference type="ChEBI" id="CHEBI:29748"/>
        <dbReference type="ChEBI" id="CHEBI:29780"/>
        <dbReference type="EC" id="5.4.4.2"/>
    </reaction>
</comment>
<protein>
    <recommendedName>
        <fullName evidence="3">isochorismate synthase</fullName>
        <ecNumber evidence="3">5.4.4.2</ecNumber>
    </recommendedName>
</protein>
<dbReference type="InterPro" id="IPR015890">
    <property type="entry name" value="Chorismate_C"/>
</dbReference>
<dbReference type="PANTHER" id="PTHR47253">
    <property type="match status" value="1"/>
</dbReference>
<dbReference type="Gene3D" id="3.60.120.10">
    <property type="entry name" value="Anthranilate synthase"/>
    <property type="match status" value="1"/>
</dbReference>
<dbReference type="AlphaFoldDB" id="A0A381PYS9"/>
<accession>A0A381PYS9</accession>
<organism evidence="7">
    <name type="scientific">marine metagenome</name>
    <dbReference type="NCBI Taxonomy" id="408172"/>
    <lineage>
        <taxon>unclassified sequences</taxon>
        <taxon>metagenomes</taxon>
        <taxon>ecological metagenomes</taxon>
    </lineage>
</organism>
<dbReference type="SUPFAM" id="SSF56322">
    <property type="entry name" value="ADC synthase"/>
    <property type="match status" value="1"/>
</dbReference>
<dbReference type="PANTHER" id="PTHR47253:SF4">
    <property type="entry name" value="ISOCHORISMATE SYNTHASE 2, CHLOROPLASTIC"/>
    <property type="match status" value="1"/>
</dbReference>
<dbReference type="GO" id="GO:0008909">
    <property type="term" value="F:isochorismate synthase activity"/>
    <property type="evidence" value="ECO:0007669"/>
    <property type="project" value="UniProtKB-EC"/>
</dbReference>
<reference evidence="7" key="1">
    <citation type="submission" date="2018-05" db="EMBL/GenBank/DDBJ databases">
        <authorList>
            <person name="Lanie J.A."/>
            <person name="Ng W.-L."/>
            <person name="Kazmierczak K.M."/>
            <person name="Andrzejewski T.M."/>
            <person name="Davidsen T.M."/>
            <person name="Wayne K.J."/>
            <person name="Tettelin H."/>
            <person name="Glass J.I."/>
            <person name="Rusch D."/>
            <person name="Podicherti R."/>
            <person name="Tsui H.-C.T."/>
            <person name="Winkler M.E."/>
        </authorList>
    </citation>
    <scope>NUCLEOTIDE SEQUENCE</scope>
</reference>
<dbReference type="InterPro" id="IPR034681">
    <property type="entry name" value="MenF"/>
</dbReference>
<dbReference type="PRINTS" id="PR00095">
    <property type="entry name" value="ANTSNTHASEI"/>
</dbReference>
<evidence type="ECO:0000313" key="7">
    <source>
        <dbReference type="EMBL" id="SUZ71159.1"/>
    </source>
</evidence>
<dbReference type="NCBIfam" id="TIGR00543">
    <property type="entry name" value="isochor_syn"/>
    <property type="match status" value="1"/>
</dbReference>
<dbReference type="EC" id="5.4.4.2" evidence="3"/>
<evidence type="ECO:0000256" key="5">
    <source>
        <dbReference type="ARBA" id="ARBA00023235"/>
    </source>
</evidence>
<dbReference type="GO" id="GO:0009234">
    <property type="term" value="P:menaquinone biosynthetic process"/>
    <property type="evidence" value="ECO:0007669"/>
    <property type="project" value="InterPro"/>
</dbReference>
<evidence type="ECO:0000259" key="6">
    <source>
        <dbReference type="Pfam" id="PF00425"/>
    </source>
</evidence>